<proteinExistence type="inferred from homology"/>
<dbReference type="RefSeq" id="WP_128752656.1">
    <property type="nucleotide sequence ID" value="NZ_CP035282.1"/>
</dbReference>
<dbReference type="PIRSF" id="PIRSF016557">
    <property type="entry name" value="Caps_synth_CpsB"/>
    <property type="match status" value="1"/>
</dbReference>
<dbReference type="AlphaFoldDB" id="A0A410QDF2"/>
<dbReference type="PANTHER" id="PTHR39181">
    <property type="entry name" value="TYROSINE-PROTEIN PHOSPHATASE YWQE"/>
    <property type="match status" value="1"/>
</dbReference>
<dbReference type="InterPro" id="IPR016195">
    <property type="entry name" value="Pol/histidinol_Pase-like"/>
</dbReference>
<evidence type="ECO:0000256" key="4">
    <source>
        <dbReference type="ARBA" id="ARBA00022912"/>
    </source>
</evidence>
<comment type="catalytic activity">
    <reaction evidence="5">
        <text>O-phospho-L-tyrosyl-[protein] + H2O = L-tyrosyl-[protein] + phosphate</text>
        <dbReference type="Rhea" id="RHEA:10684"/>
        <dbReference type="Rhea" id="RHEA-COMP:10136"/>
        <dbReference type="Rhea" id="RHEA-COMP:20101"/>
        <dbReference type="ChEBI" id="CHEBI:15377"/>
        <dbReference type="ChEBI" id="CHEBI:43474"/>
        <dbReference type="ChEBI" id="CHEBI:46858"/>
        <dbReference type="ChEBI" id="CHEBI:61978"/>
        <dbReference type="EC" id="3.1.3.48"/>
    </reaction>
</comment>
<evidence type="ECO:0000313" key="6">
    <source>
        <dbReference type="EMBL" id="QAT62020.1"/>
    </source>
</evidence>
<dbReference type="Gene3D" id="3.20.20.140">
    <property type="entry name" value="Metal-dependent hydrolases"/>
    <property type="match status" value="1"/>
</dbReference>
<dbReference type="GO" id="GO:0030145">
    <property type="term" value="F:manganese ion binding"/>
    <property type="evidence" value="ECO:0007669"/>
    <property type="project" value="InterPro"/>
</dbReference>
<keyword evidence="4" id="KW-0904">Protein phosphatase</keyword>
<keyword evidence="3" id="KW-0378">Hydrolase</keyword>
<accession>A0A410QDF2</accession>
<dbReference type="KEGG" id="spoa:EQM13_10690"/>
<dbReference type="Pfam" id="PF19567">
    <property type="entry name" value="CpsB_CapC"/>
    <property type="match status" value="1"/>
</dbReference>
<sequence>MIDLHCHILPDVDDGSKTMAMSVEMAKIYLKNGIKEIIATPHYIEGDQFSTFEENKVVCEKFKDVLQRENIDLKVYLGQEIFLSPDIMKYLEEGRVGSLNGSKYVLIELAMANDYVHMENVIYEFLMKGYIPVIAHPERYKKIQDDPNVLYEYIRLGALAQMNIRSLEGMYGDKAMNTAEILAACGMYQFTGTDAHSDEGRSPEVGKSLEILKGIVSEKEFEKITFTNGKALLENKDIVFEEPKKYEGRKKGILFRLKSKVSLF</sequence>
<dbReference type="EMBL" id="CP035282">
    <property type="protein sequence ID" value="QAT62020.1"/>
    <property type="molecule type" value="Genomic_DNA"/>
</dbReference>
<name>A0A410QDF2_9FIRM</name>
<evidence type="ECO:0000313" key="7">
    <source>
        <dbReference type="Proteomes" id="UP000287969"/>
    </source>
</evidence>
<dbReference type="Proteomes" id="UP000287969">
    <property type="component" value="Chromosome"/>
</dbReference>
<keyword evidence="7" id="KW-1185">Reference proteome</keyword>
<dbReference type="SUPFAM" id="SSF89550">
    <property type="entry name" value="PHP domain-like"/>
    <property type="match status" value="1"/>
</dbReference>
<gene>
    <name evidence="6" type="ORF">EQM13_10690</name>
</gene>
<dbReference type="GO" id="GO:0004725">
    <property type="term" value="F:protein tyrosine phosphatase activity"/>
    <property type="evidence" value="ECO:0007669"/>
    <property type="project" value="UniProtKB-EC"/>
</dbReference>
<protein>
    <recommendedName>
        <fullName evidence="2">protein-tyrosine-phosphatase</fullName>
        <ecNumber evidence="2">3.1.3.48</ecNumber>
    </recommendedName>
</protein>
<evidence type="ECO:0000256" key="3">
    <source>
        <dbReference type="ARBA" id="ARBA00022801"/>
    </source>
</evidence>
<dbReference type="EC" id="3.1.3.48" evidence="2"/>
<dbReference type="PANTHER" id="PTHR39181:SF1">
    <property type="entry name" value="TYROSINE-PROTEIN PHOSPHATASE YWQE"/>
    <property type="match status" value="1"/>
</dbReference>
<organism evidence="6 7">
    <name type="scientific">Acidilutibacter cellobiosedens</name>
    <dbReference type="NCBI Taxonomy" id="2507161"/>
    <lineage>
        <taxon>Bacteria</taxon>
        <taxon>Bacillati</taxon>
        <taxon>Bacillota</taxon>
        <taxon>Tissierellia</taxon>
        <taxon>Tissierellales</taxon>
        <taxon>Acidilutibacteraceae</taxon>
        <taxon>Acidilutibacter</taxon>
    </lineage>
</organism>
<evidence type="ECO:0000256" key="2">
    <source>
        <dbReference type="ARBA" id="ARBA00013064"/>
    </source>
</evidence>
<evidence type="ECO:0000256" key="1">
    <source>
        <dbReference type="ARBA" id="ARBA00005750"/>
    </source>
</evidence>
<dbReference type="InterPro" id="IPR016667">
    <property type="entry name" value="Caps_polysacc_synth_CpsB/CapC"/>
</dbReference>
<evidence type="ECO:0000256" key="5">
    <source>
        <dbReference type="ARBA" id="ARBA00051722"/>
    </source>
</evidence>
<comment type="similarity">
    <text evidence="1">Belongs to the metallo-dependent hydrolases superfamily. CpsB/CapC family.</text>
</comment>
<reference evidence="7" key="1">
    <citation type="submission" date="2019-01" db="EMBL/GenBank/DDBJ databases">
        <title>Draft genomes of a novel of Sporanaerobacter strains.</title>
        <authorList>
            <person name="Ma S."/>
        </authorList>
    </citation>
    <scope>NUCLEOTIDE SEQUENCE [LARGE SCALE GENOMIC DNA]</scope>
    <source>
        <strain evidence="7">NJN-17</strain>
    </source>
</reference>
<dbReference type="OrthoDB" id="9788539at2"/>